<keyword evidence="2" id="KW-1185">Reference proteome</keyword>
<dbReference type="RefSeq" id="WP_171185393.1">
    <property type="nucleotide sequence ID" value="NZ_WTPX01000035.1"/>
</dbReference>
<dbReference type="Proteomes" id="UP000609651">
    <property type="component" value="Unassembled WGS sequence"/>
</dbReference>
<comment type="caution">
    <text evidence="1">The sequence shown here is derived from an EMBL/GenBank/DDBJ whole genome shotgun (WGS) entry which is preliminary data.</text>
</comment>
<evidence type="ECO:0000313" key="2">
    <source>
        <dbReference type="Proteomes" id="UP000609651"/>
    </source>
</evidence>
<evidence type="ECO:0000313" key="1">
    <source>
        <dbReference type="EMBL" id="NNJ25414.1"/>
    </source>
</evidence>
<proteinExistence type="predicted"/>
<dbReference type="EMBL" id="WTPX01000035">
    <property type="protein sequence ID" value="NNJ25414.1"/>
    <property type="molecule type" value="Genomic_DNA"/>
</dbReference>
<gene>
    <name evidence="1" type="ORF">LzC2_14840</name>
</gene>
<protein>
    <submittedName>
        <fullName evidence="1">Uncharacterized protein</fullName>
    </submittedName>
</protein>
<reference evidence="1 2" key="1">
    <citation type="journal article" date="2020" name="Syst. Appl. Microbiol.">
        <title>Alienimonas chondri sp. nov., a novel planctomycete isolated from the biofilm of the red alga Chondrus crispus.</title>
        <authorList>
            <person name="Vitorino I."/>
            <person name="Albuquerque L."/>
            <person name="Wiegand S."/>
            <person name="Kallscheuer N."/>
            <person name="da Costa M.S."/>
            <person name="Lobo-da-Cunha A."/>
            <person name="Jogler C."/>
            <person name="Lage O.M."/>
        </authorList>
    </citation>
    <scope>NUCLEOTIDE SEQUENCE [LARGE SCALE GENOMIC DNA]</scope>
    <source>
        <strain evidence="1 2">LzC2</strain>
    </source>
</reference>
<accession>A0ABX1VCH7</accession>
<sequence length="71" mass="8274">MNISLSDAQALVLFEWLTEQEEKGNFSFDHEAERAVVWEIQAQFKNTLPELFRSDYKALLEEARAKVVQSQ</sequence>
<name>A0ABX1VCH7_9PLAN</name>
<organism evidence="1 2">
    <name type="scientific">Alienimonas chondri</name>
    <dbReference type="NCBI Taxonomy" id="2681879"/>
    <lineage>
        <taxon>Bacteria</taxon>
        <taxon>Pseudomonadati</taxon>
        <taxon>Planctomycetota</taxon>
        <taxon>Planctomycetia</taxon>
        <taxon>Planctomycetales</taxon>
        <taxon>Planctomycetaceae</taxon>
        <taxon>Alienimonas</taxon>
    </lineage>
</organism>